<sequence>MFRHEIVPCEYANNRRPLHLTKLSSPNFISDNYDK</sequence>
<reference evidence="1" key="1">
    <citation type="submission" date="2014-09" db="EMBL/GenBank/DDBJ databases">
        <authorList>
            <person name="Magalhaes I.L.F."/>
            <person name="Oliveira U."/>
            <person name="Santos F.R."/>
            <person name="Vidigal T.H.D.A."/>
            <person name="Brescovit A.D."/>
            <person name="Santos A.J."/>
        </authorList>
    </citation>
    <scope>NUCLEOTIDE SEQUENCE</scope>
    <source>
        <tissue evidence="1">Shoot tissue taken approximately 20 cm above the soil surface</tissue>
    </source>
</reference>
<reference evidence="1" key="2">
    <citation type="journal article" date="2015" name="Data Brief">
        <title>Shoot transcriptome of the giant reed, Arundo donax.</title>
        <authorList>
            <person name="Barrero R.A."/>
            <person name="Guerrero F.D."/>
            <person name="Moolhuijzen P."/>
            <person name="Goolsby J.A."/>
            <person name="Tidwell J."/>
            <person name="Bellgard S.E."/>
            <person name="Bellgard M.I."/>
        </authorList>
    </citation>
    <scope>NUCLEOTIDE SEQUENCE</scope>
    <source>
        <tissue evidence="1">Shoot tissue taken approximately 20 cm above the soil surface</tissue>
    </source>
</reference>
<organism evidence="1">
    <name type="scientific">Arundo donax</name>
    <name type="common">Giant reed</name>
    <name type="synonym">Donax arundinaceus</name>
    <dbReference type="NCBI Taxonomy" id="35708"/>
    <lineage>
        <taxon>Eukaryota</taxon>
        <taxon>Viridiplantae</taxon>
        <taxon>Streptophyta</taxon>
        <taxon>Embryophyta</taxon>
        <taxon>Tracheophyta</taxon>
        <taxon>Spermatophyta</taxon>
        <taxon>Magnoliopsida</taxon>
        <taxon>Liliopsida</taxon>
        <taxon>Poales</taxon>
        <taxon>Poaceae</taxon>
        <taxon>PACMAD clade</taxon>
        <taxon>Arundinoideae</taxon>
        <taxon>Arundineae</taxon>
        <taxon>Arundo</taxon>
    </lineage>
</organism>
<accession>A0A0A9CJI8</accession>
<evidence type="ECO:0000313" key="1">
    <source>
        <dbReference type="EMBL" id="JAD75751.1"/>
    </source>
</evidence>
<name>A0A0A9CJI8_ARUDO</name>
<proteinExistence type="predicted"/>
<protein>
    <submittedName>
        <fullName evidence="1">Uncharacterized protein</fullName>
    </submittedName>
</protein>
<dbReference type="AlphaFoldDB" id="A0A0A9CJI8"/>
<dbReference type="EMBL" id="GBRH01222144">
    <property type="protein sequence ID" value="JAD75751.1"/>
    <property type="molecule type" value="Transcribed_RNA"/>
</dbReference>